<dbReference type="AlphaFoldDB" id="A0A7Y6EU23"/>
<proteinExistence type="predicted"/>
<accession>A0A7Y6EU23</accession>
<dbReference type="RefSeq" id="WP_175395032.1">
    <property type="nucleotide sequence ID" value="NZ_JABMCB010000166.1"/>
</dbReference>
<dbReference type="Proteomes" id="UP000526125">
    <property type="component" value="Unassembled WGS sequence"/>
</dbReference>
<organism evidence="1 2">
    <name type="scientific">Paenibacillus xylanilyticus</name>
    <dbReference type="NCBI Taxonomy" id="248903"/>
    <lineage>
        <taxon>Bacteria</taxon>
        <taxon>Bacillati</taxon>
        <taxon>Bacillota</taxon>
        <taxon>Bacilli</taxon>
        <taxon>Bacillales</taxon>
        <taxon>Paenibacillaceae</taxon>
        <taxon>Paenibacillus</taxon>
    </lineage>
</organism>
<sequence length="54" mass="6018">MAEERMQDMEAAIEVGTNSKTMLSSYTEFDLSEIHLAVKVVSAPEKKGNIVLKF</sequence>
<evidence type="ECO:0000313" key="1">
    <source>
        <dbReference type="EMBL" id="NUU75191.1"/>
    </source>
</evidence>
<reference evidence="1 2" key="1">
    <citation type="submission" date="2020-05" db="EMBL/GenBank/DDBJ databases">
        <title>Genome Sequencing of Type Strains.</title>
        <authorList>
            <person name="Lemaire J.F."/>
            <person name="Inderbitzin P."/>
            <person name="Gregorio O.A."/>
            <person name="Collins S.B."/>
            <person name="Wespe N."/>
            <person name="Knight-Connoni V."/>
        </authorList>
    </citation>
    <scope>NUCLEOTIDE SEQUENCE [LARGE SCALE GENOMIC DNA]</scope>
    <source>
        <strain evidence="1 2">LMG 21957</strain>
    </source>
</reference>
<gene>
    <name evidence="1" type="ORF">HP552_08055</name>
</gene>
<dbReference type="EMBL" id="JABMCB010000166">
    <property type="protein sequence ID" value="NUU75191.1"/>
    <property type="molecule type" value="Genomic_DNA"/>
</dbReference>
<comment type="caution">
    <text evidence="1">The sequence shown here is derived from an EMBL/GenBank/DDBJ whole genome shotgun (WGS) entry which is preliminary data.</text>
</comment>
<name>A0A7Y6EU23_9BACL</name>
<evidence type="ECO:0000313" key="2">
    <source>
        <dbReference type="Proteomes" id="UP000526125"/>
    </source>
</evidence>
<keyword evidence="2" id="KW-1185">Reference proteome</keyword>
<protein>
    <submittedName>
        <fullName evidence="1">Uncharacterized protein</fullName>
    </submittedName>
</protein>